<protein>
    <recommendedName>
        <fullName evidence="6">GH26 domain-containing protein</fullName>
    </recommendedName>
</protein>
<dbReference type="PANTHER" id="PTHR40079:SF4">
    <property type="entry name" value="GH26 DOMAIN-CONTAINING PROTEIN-RELATED"/>
    <property type="match status" value="1"/>
</dbReference>
<dbReference type="PANTHER" id="PTHR40079">
    <property type="entry name" value="MANNAN ENDO-1,4-BETA-MANNOSIDASE E-RELATED"/>
    <property type="match status" value="1"/>
</dbReference>
<organism evidence="7 8">
    <name type="scientific">Chytriomyces confervae</name>
    <dbReference type="NCBI Taxonomy" id="246404"/>
    <lineage>
        <taxon>Eukaryota</taxon>
        <taxon>Fungi</taxon>
        <taxon>Fungi incertae sedis</taxon>
        <taxon>Chytridiomycota</taxon>
        <taxon>Chytridiomycota incertae sedis</taxon>
        <taxon>Chytridiomycetes</taxon>
        <taxon>Chytridiales</taxon>
        <taxon>Chytriomycetaceae</taxon>
        <taxon>Chytriomyces</taxon>
    </lineage>
</organism>
<evidence type="ECO:0000259" key="6">
    <source>
        <dbReference type="PROSITE" id="PS51764"/>
    </source>
</evidence>
<dbReference type="PROSITE" id="PS51764">
    <property type="entry name" value="GH26"/>
    <property type="match status" value="1"/>
</dbReference>
<dbReference type="Gene3D" id="3.20.20.80">
    <property type="entry name" value="Glycosidases"/>
    <property type="match status" value="1"/>
</dbReference>
<dbReference type="InterPro" id="IPR017853">
    <property type="entry name" value="GH"/>
</dbReference>
<dbReference type="InterPro" id="IPR000805">
    <property type="entry name" value="Glyco_hydro_26"/>
</dbReference>
<proteinExistence type="inferred from homology"/>
<keyword evidence="3 4" id="KW-0326">Glycosidase</keyword>
<dbReference type="SUPFAM" id="SSF51445">
    <property type="entry name" value="(Trans)glycosidases"/>
    <property type="match status" value="1"/>
</dbReference>
<keyword evidence="2 4" id="KW-0378">Hydrolase</keyword>
<evidence type="ECO:0000256" key="2">
    <source>
        <dbReference type="ARBA" id="ARBA00022801"/>
    </source>
</evidence>
<evidence type="ECO:0000256" key="4">
    <source>
        <dbReference type="PROSITE-ProRule" id="PRU01100"/>
    </source>
</evidence>
<reference evidence="7 8" key="1">
    <citation type="journal article" date="2019" name="Sci. Rep.">
        <title>Comparative genomics of chytrid fungi reveal insights into the obligate biotrophic and pathogenic lifestyle of Synchytrium endobioticum.</title>
        <authorList>
            <person name="van de Vossenberg B.T.L.H."/>
            <person name="Warris S."/>
            <person name="Nguyen H.D.T."/>
            <person name="van Gent-Pelzer M.P.E."/>
            <person name="Joly D.L."/>
            <person name="van de Geest H.C."/>
            <person name="Bonants P.J.M."/>
            <person name="Smith D.S."/>
            <person name="Levesque C.A."/>
            <person name="van der Lee T.A.J."/>
        </authorList>
    </citation>
    <scope>NUCLEOTIDE SEQUENCE [LARGE SCALE GENOMIC DNA]</scope>
    <source>
        <strain evidence="7 8">CBS 675.73</strain>
    </source>
</reference>
<name>A0A507FCN3_9FUNG</name>
<sequence length="471" mass="50969">MRFITLAAVTAQLAAATLYEPADGKIVFGAWVETESATTVGPITLGGDSPSDFNKRLGLNAGVFHMSQSIPLAISPFDQTQMTAPLNLIEATKTGGGAKFAKKISHNEDAILFLTIYPNQTAENSYDLITDKDVQLLAWQLGNITDPSLSGRRVMLRFGPEMNGNWFTYGQQPSRYVTEFRRLVTAIRAVTKRVAFVWSPNAGNNYPFGGNFLPNAERTALDTNKDGTVDNKDDPFSPYWPGAEYVDWVGTSLYWKGDPATGYPTKDNSRTPADFWERMVQGSVVEVVNPDYPFYTQYAEKYNKPLVMSEGGAAFALYQDGSTARLPANQGQLAVQQSFWQSYLNAAFFKKFPKAKMFINFEHQKIYEDPTNGRNGITRDYRITYEPAVAAALKSDLTALGSSIEWAGPFVAGYDWLTGTGGGNGGGAAVTTKNGGGAAPTGAASATTSKSGAYQFSAGVVGFAACIALLL</sequence>
<dbReference type="Pfam" id="PF02156">
    <property type="entry name" value="Glyco_hydro_26"/>
    <property type="match status" value="1"/>
</dbReference>
<keyword evidence="5" id="KW-0732">Signal</keyword>
<dbReference type="STRING" id="246404.A0A507FCN3"/>
<dbReference type="GO" id="GO:0006080">
    <property type="term" value="P:substituted mannan metabolic process"/>
    <property type="evidence" value="ECO:0007669"/>
    <property type="project" value="InterPro"/>
</dbReference>
<evidence type="ECO:0000256" key="5">
    <source>
        <dbReference type="SAM" id="SignalP"/>
    </source>
</evidence>
<evidence type="ECO:0000313" key="8">
    <source>
        <dbReference type="Proteomes" id="UP000320333"/>
    </source>
</evidence>
<feature type="domain" description="GH26" evidence="6">
    <location>
        <begin position="9"/>
        <end position="362"/>
    </location>
</feature>
<dbReference type="AlphaFoldDB" id="A0A507FCN3"/>
<dbReference type="GO" id="GO:0016985">
    <property type="term" value="F:mannan endo-1,4-beta-mannosidase activity"/>
    <property type="evidence" value="ECO:0007669"/>
    <property type="project" value="InterPro"/>
</dbReference>
<dbReference type="InterPro" id="IPR022790">
    <property type="entry name" value="GH26_dom"/>
</dbReference>
<dbReference type="OrthoDB" id="428177at2759"/>
<feature type="signal peptide" evidence="5">
    <location>
        <begin position="1"/>
        <end position="16"/>
    </location>
</feature>
<accession>A0A507FCN3</accession>
<evidence type="ECO:0000313" key="7">
    <source>
        <dbReference type="EMBL" id="TPX73902.1"/>
    </source>
</evidence>
<comment type="similarity">
    <text evidence="1 4">Belongs to the glycosyl hydrolase 26 family.</text>
</comment>
<feature type="active site" description="Nucleophile" evidence="4">
    <location>
        <position position="310"/>
    </location>
</feature>
<feature type="active site" description="Proton donor" evidence="4">
    <location>
        <position position="161"/>
    </location>
</feature>
<dbReference type="Proteomes" id="UP000320333">
    <property type="component" value="Unassembled WGS sequence"/>
</dbReference>
<comment type="caution">
    <text evidence="7">The sequence shown here is derived from an EMBL/GenBank/DDBJ whole genome shotgun (WGS) entry which is preliminary data.</text>
</comment>
<gene>
    <name evidence="7" type="ORF">CcCBS67573_g04830</name>
</gene>
<keyword evidence="8" id="KW-1185">Reference proteome</keyword>
<dbReference type="EMBL" id="QEAP01000157">
    <property type="protein sequence ID" value="TPX73902.1"/>
    <property type="molecule type" value="Genomic_DNA"/>
</dbReference>
<evidence type="ECO:0000256" key="3">
    <source>
        <dbReference type="ARBA" id="ARBA00023295"/>
    </source>
</evidence>
<evidence type="ECO:0000256" key="1">
    <source>
        <dbReference type="ARBA" id="ARBA00007754"/>
    </source>
</evidence>
<feature type="chain" id="PRO_5021226138" description="GH26 domain-containing protein" evidence="5">
    <location>
        <begin position="17"/>
        <end position="471"/>
    </location>
</feature>